<name>A0A9Y2NB21_9PSEU</name>
<evidence type="ECO:0000313" key="1">
    <source>
        <dbReference type="EMBL" id="WIX99175.1"/>
    </source>
</evidence>
<organism evidence="1 2">
    <name type="scientific">Amycolatopsis mongoliensis</name>
    <dbReference type="NCBI Taxonomy" id="715475"/>
    <lineage>
        <taxon>Bacteria</taxon>
        <taxon>Bacillati</taxon>
        <taxon>Actinomycetota</taxon>
        <taxon>Actinomycetes</taxon>
        <taxon>Pseudonocardiales</taxon>
        <taxon>Pseudonocardiaceae</taxon>
        <taxon>Amycolatopsis</taxon>
    </lineage>
</organism>
<sequence>MPGNLMHLSATVTCPHGGQVTFLPSQTRGVVTGQAIWTVADQSTITGCPFTVGNKPQPCVTVQWVTPSARVQVTGSQVITQGSTGLCLSAERIPQGSPVVSVIQQRAVGQ</sequence>
<reference evidence="1 2" key="1">
    <citation type="submission" date="2023-06" db="EMBL/GenBank/DDBJ databases">
        <authorList>
            <person name="Oyuntsetseg B."/>
            <person name="Kim S.B."/>
        </authorList>
    </citation>
    <scope>NUCLEOTIDE SEQUENCE [LARGE SCALE GENOMIC DNA]</scope>
    <source>
        <strain evidence="1 2">4-36</strain>
    </source>
</reference>
<dbReference type="Proteomes" id="UP001239397">
    <property type="component" value="Chromosome"/>
</dbReference>
<dbReference type="RefSeq" id="WP_285995658.1">
    <property type="nucleotide sequence ID" value="NZ_CP127295.1"/>
</dbReference>
<gene>
    <name evidence="1" type="ORF">QRX60_34705</name>
</gene>
<evidence type="ECO:0000313" key="2">
    <source>
        <dbReference type="Proteomes" id="UP001239397"/>
    </source>
</evidence>
<dbReference type="EMBL" id="CP127295">
    <property type="protein sequence ID" value="WIX99175.1"/>
    <property type="molecule type" value="Genomic_DNA"/>
</dbReference>
<proteinExistence type="predicted"/>
<protein>
    <submittedName>
        <fullName evidence="1">Uncharacterized protein</fullName>
    </submittedName>
</protein>
<accession>A0A9Y2NB21</accession>
<keyword evidence="2" id="KW-1185">Reference proteome</keyword>
<dbReference type="KEGG" id="amog:QRX60_34705"/>
<dbReference type="AlphaFoldDB" id="A0A9Y2NB21"/>